<dbReference type="EMBL" id="JFFR01000025">
    <property type="protein sequence ID" value="KDN27994.1"/>
    <property type="molecule type" value="Genomic_DNA"/>
</dbReference>
<reference evidence="1 2" key="1">
    <citation type="submission" date="2014-02" db="EMBL/GenBank/DDBJ databases">
        <title>Vibrio fortis Dalian14 Genome Sequencing.</title>
        <authorList>
            <person name="Wang Y."/>
            <person name="Song L."/>
            <person name="Liu G."/>
            <person name="Ding J."/>
        </authorList>
    </citation>
    <scope>NUCLEOTIDE SEQUENCE [LARGE SCALE GENOMIC DNA]</scope>
    <source>
        <strain evidence="1 2">Dalian14</strain>
    </source>
</reference>
<proteinExistence type="predicted"/>
<dbReference type="RefSeq" id="WP_032551946.1">
    <property type="nucleotide sequence ID" value="NZ_JFFR01000025.1"/>
</dbReference>
<evidence type="ECO:0000313" key="2">
    <source>
        <dbReference type="Proteomes" id="UP000027219"/>
    </source>
</evidence>
<dbReference type="AlphaFoldDB" id="A0A066UV20"/>
<dbReference type="Proteomes" id="UP000027219">
    <property type="component" value="Unassembled WGS sequence"/>
</dbReference>
<gene>
    <name evidence="1" type="ORF">VFDL14_01745</name>
</gene>
<accession>A0A066UV20</accession>
<evidence type="ECO:0000313" key="1">
    <source>
        <dbReference type="EMBL" id="KDN27994.1"/>
    </source>
</evidence>
<dbReference type="STRING" id="212667.VFDL14_01745"/>
<name>A0A066UV20_9VIBR</name>
<comment type="caution">
    <text evidence="1">The sequence shown here is derived from an EMBL/GenBank/DDBJ whole genome shotgun (WGS) entry which is preliminary data.</text>
</comment>
<sequence length="83" mass="8981">MAILNDKKETKGIVLPYKKIGAISGNKDGVQISILESAGREFDCLNGYPVQMSQEQSIALGTALTEVVYNFLKSEALIEGDDC</sequence>
<protein>
    <submittedName>
        <fullName evidence="1">Uncharacterized protein</fullName>
    </submittedName>
</protein>
<organism evidence="1 2">
    <name type="scientific">Vibrio fortis</name>
    <dbReference type="NCBI Taxonomy" id="212667"/>
    <lineage>
        <taxon>Bacteria</taxon>
        <taxon>Pseudomonadati</taxon>
        <taxon>Pseudomonadota</taxon>
        <taxon>Gammaproteobacteria</taxon>
        <taxon>Vibrionales</taxon>
        <taxon>Vibrionaceae</taxon>
        <taxon>Vibrio</taxon>
    </lineage>
</organism>
<keyword evidence="2" id="KW-1185">Reference proteome</keyword>